<dbReference type="PROSITE" id="PS50026">
    <property type="entry name" value="EGF_3"/>
    <property type="match status" value="1"/>
</dbReference>
<dbReference type="Proteomes" id="UP000694915">
    <property type="component" value="Linkage group LG2"/>
</dbReference>
<sequence length="206" mass="22036">MSGDSSALGVGLKRHQARPLFLMTVVLQLVHQGNSYQREPDSVRQVSNILSPRLPETTLDGTLSDSSRMNGSQEGWRPRDSPPHSRTFGESAIPGSRCCYNGGTCVLGSFCVCPAHFTGRYCEHDQRRRDCGALGHGAWTLHSCRLCRCIFSALYCLPRQTFGHCDLKGFLSSGSSGTRGPSASGALSLLMLGLLLQGMAGDGGGS</sequence>
<dbReference type="InterPro" id="IPR019011">
    <property type="entry name" value="Cryptic/Cripto_CFC-dom"/>
</dbReference>
<evidence type="ECO:0000256" key="1">
    <source>
        <dbReference type="ARBA" id="ARBA00007384"/>
    </source>
</evidence>
<feature type="domain" description="EGF-like" evidence="7">
    <location>
        <begin position="94"/>
        <end position="123"/>
    </location>
</feature>
<evidence type="ECO:0000256" key="6">
    <source>
        <dbReference type="SAM" id="MobiDB-lite"/>
    </source>
</evidence>
<reference evidence="9" key="1">
    <citation type="submission" date="2025-08" db="UniProtKB">
        <authorList>
            <consortium name="RefSeq"/>
        </authorList>
    </citation>
    <scope>IDENTIFICATION</scope>
</reference>
<evidence type="ECO:0000259" key="7">
    <source>
        <dbReference type="PROSITE" id="PS50026"/>
    </source>
</evidence>
<proteinExistence type="inferred from homology"/>
<evidence type="ECO:0000256" key="4">
    <source>
        <dbReference type="ARBA" id="ARBA00023180"/>
    </source>
</evidence>
<dbReference type="Gene3D" id="2.10.25.10">
    <property type="entry name" value="Laminin"/>
    <property type="match status" value="1"/>
</dbReference>
<accession>A0ABM0L6J4</accession>
<comment type="similarity">
    <text evidence="1">Belongs to the EGF-CFC (Cripto-1/FRL1/Cryptic) family.</text>
</comment>
<protein>
    <submittedName>
        <fullName evidence="9">Cryptic protein-like</fullName>
    </submittedName>
</protein>
<evidence type="ECO:0000313" key="8">
    <source>
        <dbReference type="Proteomes" id="UP000694915"/>
    </source>
</evidence>
<dbReference type="GeneID" id="102001201"/>
<organism evidence="8 9">
    <name type="scientific">Microtus ochrogaster</name>
    <name type="common">Prairie vole</name>
    <dbReference type="NCBI Taxonomy" id="79684"/>
    <lineage>
        <taxon>Eukaryota</taxon>
        <taxon>Metazoa</taxon>
        <taxon>Chordata</taxon>
        <taxon>Craniata</taxon>
        <taxon>Vertebrata</taxon>
        <taxon>Euteleostomi</taxon>
        <taxon>Mammalia</taxon>
        <taxon>Eutheria</taxon>
        <taxon>Euarchontoglires</taxon>
        <taxon>Glires</taxon>
        <taxon>Rodentia</taxon>
        <taxon>Myomorpha</taxon>
        <taxon>Muroidea</taxon>
        <taxon>Cricetidae</taxon>
        <taxon>Arvicolinae</taxon>
        <taxon>Microtus</taxon>
    </lineage>
</organism>
<feature type="region of interest" description="Disordered" evidence="6">
    <location>
        <begin position="37"/>
        <end position="88"/>
    </location>
</feature>
<dbReference type="RefSeq" id="XP_005359963.1">
    <property type="nucleotide sequence ID" value="XM_005359906.3"/>
</dbReference>
<dbReference type="SUPFAM" id="SSF57196">
    <property type="entry name" value="EGF/Laminin"/>
    <property type="match status" value="2"/>
</dbReference>
<feature type="compositionally biased region" description="Polar residues" evidence="6">
    <location>
        <begin position="59"/>
        <end position="73"/>
    </location>
</feature>
<evidence type="ECO:0000256" key="5">
    <source>
        <dbReference type="PROSITE-ProRule" id="PRU00076"/>
    </source>
</evidence>
<name>A0ABM0L6J4_MICOH</name>
<feature type="disulfide bond" evidence="5">
    <location>
        <begin position="113"/>
        <end position="122"/>
    </location>
</feature>
<evidence type="ECO:0000313" key="9">
    <source>
        <dbReference type="RefSeq" id="XP_005359963.1"/>
    </source>
</evidence>
<dbReference type="InterPro" id="IPR000742">
    <property type="entry name" value="EGF"/>
</dbReference>
<evidence type="ECO:0000256" key="3">
    <source>
        <dbReference type="ARBA" id="ARBA00023157"/>
    </source>
</evidence>
<keyword evidence="2 5" id="KW-0245">EGF-like domain</keyword>
<gene>
    <name evidence="9" type="primary">LOC102001201</name>
</gene>
<dbReference type="PROSITE" id="PS00022">
    <property type="entry name" value="EGF_1"/>
    <property type="match status" value="1"/>
</dbReference>
<dbReference type="CDD" id="cd00054">
    <property type="entry name" value="EGF_CA"/>
    <property type="match status" value="1"/>
</dbReference>
<keyword evidence="8" id="KW-1185">Reference proteome</keyword>
<evidence type="ECO:0000256" key="2">
    <source>
        <dbReference type="ARBA" id="ARBA00022536"/>
    </source>
</evidence>
<dbReference type="Pfam" id="PF09443">
    <property type="entry name" value="CFC"/>
    <property type="match status" value="1"/>
</dbReference>
<keyword evidence="4" id="KW-0325">Glycoprotein</keyword>
<comment type="caution">
    <text evidence="5">Lacks conserved residue(s) required for the propagation of feature annotation.</text>
</comment>
<keyword evidence="3 5" id="KW-1015">Disulfide bond</keyword>